<dbReference type="SUPFAM" id="SSF53448">
    <property type="entry name" value="Nucleotide-diphospho-sugar transferases"/>
    <property type="match status" value="1"/>
</dbReference>
<proteinExistence type="predicted"/>
<dbReference type="Pfam" id="PF12804">
    <property type="entry name" value="NTP_transf_3"/>
    <property type="match status" value="1"/>
</dbReference>
<evidence type="ECO:0000313" key="3">
    <source>
        <dbReference type="Proteomes" id="UP000199116"/>
    </source>
</evidence>
<dbReference type="Gene3D" id="3.90.550.10">
    <property type="entry name" value="Spore Coat Polysaccharide Biosynthesis Protein SpsA, Chain A"/>
    <property type="match status" value="1"/>
</dbReference>
<dbReference type="AlphaFoldDB" id="A0A1I2NHW8"/>
<reference evidence="3" key="1">
    <citation type="submission" date="2016-10" db="EMBL/GenBank/DDBJ databases">
        <authorList>
            <person name="Varghese N."/>
            <person name="Submissions S."/>
        </authorList>
    </citation>
    <scope>NUCLEOTIDE SEQUENCE [LARGE SCALE GENOMIC DNA]</scope>
    <source>
        <strain evidence="3">DSM 23515</strain>
    </source>
</reference>
<organism evidence="2 3">
    <name type="scientific">Salegentibacter agarivorans</name>
    <dbReference type="NCBI Taxonomy" id="345907"/>
    <lineage>
        <taxon>Bacteria</taxon>
        <taxon>Pseudomonadati</taxon>
        <taxon>Bacteroidota</taxon>
        <taxon>Flavobacteriia</taxon>
        <taxon>Flavobacteriales</taxon>
        <taxon>Flavobacteriaceae</taxon>
        <taxon>Salegentibacter</taxon>
    </lineage>
</organism>
<evidence type="ECO:0000313" key="2">
    <source>
        <dbReference type="EMBL" id="SFG01046.1"/>
    </source>
</evidence>
<gene>
    <name evidence="2" type="ORF">SAMN04488033_12017</name>
</gene>
<dbReference type="PANTHER" id="PTHR43777">
    <property type="entry name" value="MOLYBDENUM COFACTOR CYTIDYLYLTRANSFERASE"/>
    <property type="match status" value="1"/>
</dbReference>
<dbReference type="InterPro" id="IPR025877">
    <property type="entry name" value="MobA-like_NTP_Trfase"/>
</dbReference>
<dbReference type="RefSeq" id="WP_093305569.1">
    <property type="nucleotide sequence ID" value="NZ_FOOH01000020.1"/>
</dbReference>
<sequence length="200" mass="22300">MMGRAKIGVIILAAGASRRLGFPKQLVEFKGKSLLQHSIDVAELLEFDYRILMLGANAKKIEKGLDIGNFTIIINEEWELGMGTSISKGVSAALNVKSDLELILILLSDQPFVTKEKIQELIREQLENKMPATFSEYAGEVGVPAIFSKETFSDLMTLKKDQGAKKLILDEKISFETIKFEEGIFDVDTAEDVELLKQME</sequence>
<dbReference type="Proteomes" id="UP000199116">
    <property type="component" value="Unassembled WGS sequence"/>
</dbReference>
<protein>
    <submittedName>
        <fullName evidence="2">Molybdenum cofactor cytidylyltransferase</fullName>
    </submittedName>
</protein>
<keyword evidence="2" id="KW-0808">Transferase</keyword>
<name>A0A1I2NHW8_9FLAO</name>
<dbReference type="InterPro" id="IPR029044">
    <property type="entry name" value="Nucleotide-diphossugar_trans"/>
</dbReference>
<dbReference type="PANTHER" id="PTHR43777:SF1">
    <property type="entry name" value="MOLYBDENUM COFACTOR CYTIDYLYLTRANSFERASE"/>
    <property type="match status" value="1"/>
</dbReference>
<dbReference type="GO" id="GO:0016779">
    <property type="term" value="F:nucleotidyltransferase activity"/>
    <property type="evidence" value="ECO:0007669"/>
    <property type="project" value="UniProtKB-KW"/>
</dbReference>
<keyword evidence="2" id="KW-0548">Nucleotidyltransferase</keyword>
<keyword evidence="3" id="KW-1185">Reference proteome</keyword>
<dbReference type="CDD" id="cd04182">
    <property type="entry name" value="GT_2_like_f"/>
    <property type="match status" value="1"/>
</dbReference>
<accession>A0A1I2NHW8</accession>
<evidence type="ECO:0000259" key="1">
    <source>
        <dbReference type="Pfam" id="PF12804"/>
    </source>
</evidence>
<dbReference type="EMBL" id="FOOH01000020">
    <property type="protein sequence ID" value="SFG01046.1"/>
    <property type="molecule type" value="Genomic_DNA"/>
</dbReference>
<feature type="domain" description="MobA-like NTP transferase" evidence="1">
    <location>
        <begin position="9"/>
        <end position="168"/>
    </location>
</feature>